<keyword evidence="2" id="KW-1003">Cell membrane</keyword>
<evidence type="ECO:0000313" key="7">
    <source>
        <dbReference type="EMBL" id="CAB4535330.1"/>
    </source>
</evidence>
<keyword evidence="3 6" id="KW-0812">Transmembrane</keyword>
<evidence type="ECO:0000256" key="6">
    <source>
        <dbReference type="SAM" id="Phobius"/>
    </source>
</evidence>
<dbReference type="GO" id="GO:0006885">
    <property type="term" value="P:regulation of pH"/>
    <property type="evidence" value="ECO:0007669"/>
    <property type="project" value="InterPro"/>
</dbReference>
<feature type="transmembrane region" description="Helical" evidence="6">
    <location>
        <begin position="6"/>
        <end position="22"/>
    </location>
</feature>
<dbReference type="AlphaFoldDB" id="A0A6J6B8D9"/>
<gene>
    <name evidence="7" type="ORF">UFOPK1395_00741</name>
</gene>
<dbReference type="PANTHER" id="PTHR30341">
    <property type="entry name" value="SODIUM ION/PROTON ANTIPORTER NHAA-RELATED"/>
    <property type="match status" value="1"/>
</dbReference>
<protein>
    <submittedName>
        <fullName evidence="7">Unannotated protein</fullName>
    </submittedName>
</protein>
<dbReference type="GO" id="GO:0005886">
    <property type="term" value="C:plasma membrane"/>
    <property type="evidence" value="ECO:0007669"/>
    <property type="project" value="UniProtKB-SubCell"/>
</dbReference>
<organism evidence="7">
    <name type="scientific">freshwater metagenome</name>
    <dbReference type="NCBI Taxonomy" id="449393"/>
    <lineage>
        <taxon>unclassified sequences</taxon>
        <taxon>metagenomes</taxon>
        <taxon>ecological metagenomes</taxon>
    </lineage>
</organism>
<evidence type="ECO:0000256" key="2">
    <source>
        <dbReference type="ARBA" id="ARBA00022475"/>
    </source>
</evidence>
<feature type="transmembrane region" description="Helical" evidence="6">
    <location>
        <begin position="172"/>
        <end position="195"/>
    </location>
</feature>
<evidence type="ECO:0000256" key="3">
    <source>
        <dbReference type="ARBA" id="ARBA00022692"/>
    </source>
</evidence>
<comment type="subcellular location">
    <subcellularLocation>
        <location evidence="1">Cell inner membrane</location>
        <topology evidence="1">Multi-pass membrane protein</topology>
    </subcellularLocation>
</comment>
<dbReference type="PANTHER" id="PTHR30341:SF0">
    <property type="entry name" value="NA(+)_H(+) ANTIPORTER NHAA"/>
    <property type="match status" value="1"/>
</dbReference>
<sequence length="265" mass="28147">MFIDVLIAIFFFLVGLEIKHGLKDLKSAVVPIVAALGGMIFPALIFLAINPGSHVWATAMPTDIALALGVLSLLGKRVQPQVRIFLLTLAIADDLFSLVVLGLFYGDDLHPEKALATLGAAALGAVLPFAQNQLNTMIKVLSPISTYFIVPVIIFVNIPFDIDLSSFTSHTTIALVLARGLGKILGIAFFAWIAIKVGAKAHLHIKEIAGIGALAGMGMTVSLVIAEIAAQSEAELNEVRLGLFISAILSGLVGYIWLRRTPASQ</sequence>
<dbReference type="EMBL" id="CAEZSB010000069">
    <property type="protein sequence ID" value="CAB4535330.1"/>
    <property type="molecule type" value="Genomic_DNA"/>
</dbReference>
<feature type="transmembrane region" description="Helical" evidence="6">
    <location>
        <begin position="207"/>
        <end position="229"/>
    </location>
</feature>
<evidence type="ECO:0000256" key="5">
    <source>
        <dbReference type="ARBA" id="ARBA00023136"/>
    </source>
</evidence>
<evidence type="ECO:0000256" key="4">
    <source>
        <dbReference type="ARBA" id="ARBA00022989"/>
    </source>
</evidence>
<feature type="transmembrane region" description="Helical" evidence="6">
    <location>
        <begin position="86"/>
        <end position="106"/>
    </location>
</feature>
<dbReference type="GO" id="GO:0015385">
    <property type="term" value="F:sodium:proton antiporter activity"/>
    <property type="evidence" value="ECO:0007669"/>
    <property type="project" value="TreeGrafter"/>
</dbReference>
<dbReference type="Gene3D" id="1.20.1530.10">
    <property type="entry name" value="Na+/H+ antiporter like domain"/>
    <property type="match status" value="1"/>
</dbReference>
<keyword evidence="4 6" id="KW-1133">Transmembrane helix</keyword>
<reference evidence="7" key="1">
    <citation type="submission" date="2020-05" db="EMBL/GenBank/DDBJ databases">
        <authorList>
            <person name="Chiriac C."/>
            <person name="Salcher M."/>
            <person name="Ghai R."/>
            <person name="Kavagutti S V."/>
        </authorList>
    </citation>
    <scope>NUCLEOTIDE SEQUENCE</scope>
</reference>
<name>A0A6J6B8D9_9ZZZZ</name>
<feature type="transmembrane region" description="Helical" evidence="6">
    <location>
        <begin position="241"/>
        <end position="258"/>
    </location>
</feature>
<feature type="transmembrane region" description="Helical" evidence="6">
    <location>
        <begin position="29"/>
        <end position="49"/>
    </location>
</feature>
<evidence type="ECO:0000256" key="1">
    <source>
        <dbReference type="ARBA" id="ARBA00004429"/>
    </source>
</evidence>
<proteinExistence type="predicted"/>
<feature type="transmembrane region" description="Helical" evidence="6">
    <location>
        <begin position="141"/>
        <end position="160"/>
    </location>
</feature>
<feature type="transmembrane region" description="Helical" evidence="6">
    <location>
        <begin position="112"/>
        <end position="129"/>
    </location>
</feature>
<dbReference type="InterPro" id="IPR004670">
    <property type="entry name" value="NhaA"/>
</dbReference>
<dbReference type="Pfam" id="PF06965">
    <property type="entry name" value="Na_H_antiport_1"/>
    <property type="match status" value="1"/>
</dbReference>
<dbReference type="InterPro" id="IPR023171">
    <property type="entry name" value="Na/H_antiporter_dom_sf"/>
</dbReference>
<keyword evidence="5 6" id="KW-0472">Membrane</keyword>
<feature type="transmembrane region" description="Helical" evidence="6">
    <location>
        <begin position="55"/>
        <end position="74"/>
    </location>
</feature>
<accession>A0A6J6B8D9</accession>